<keyword evidence="6" id="KW-1185">Reference proteome</keyword>
<accession>A0A1I7GVE2</accession>
<protein>
    <submittedName>
        <fullName evidence="5">Transcriptional regulator, AraC family</fullName>
    </submittedName>
</protein>
<gene>
    <name evidence="5" type="ORF">SAMN05216552_1004140</name>
</gene>
<dbReference type="RefSeq" id="WP_093554640.1">
    <property type="nucleotide sequence ID" value="NZ_FPBO01000004.1"/>
</dbReference>
<name>A0A1I7GVE2_9BURK</name>
<keyword evidence="2" id="KW-0238">DNA-binding</keyword>
<dbReference type="OrthoDB" id="9816011at2"/>
<dbReference type="AlphaFoldDB" id="A0A1I7GVE2"/>
<evidence type="ECO:0000256" key="2">
    <source>
        <dbReference type="ARBA" id="ARBA00023125"/>
    </source>
</evidence>
<evidence type="ECO:0000256" key="3">
    <source>
        <dbReference type="ARBA" id="ARBA00023163"/>
    </source>
</evidence>
<dbReference type="InterPro" id="IPR009057">
    <property type="entry name" value="Homeodomain-like_sf"/>
</dbReference>
<dbReference type="PANTHER" id="PTHR46796">
    <property type="entry name" value="HTH-TYPE TRANSCRIPTIONAL ACTIVATOR RHAS-RELATED"/>
    <property type="match status" value="1"/>
</dbReference>
<dbReference type="SMART" id="SM00342">
    <property type="entry name" value="HTH_ARAC"/>
    <property type="match status" value="1"/>
</dbReference>
<dbReference type="GO" id="GO:0003700">
    <property type="term" value="F:DNA-binding transcription factor activity"/>
    <property type="evidence" value="ECO:0007669"/>
    <property type="project" value="InterPro"/>
</dbReference>
<dbReference type="STRING" id="1035707.SAMN05216552_1004140"/>
<dbReference type="PROSITE" id="PS01124">
    <property type="entry name" value="HTH_ARAC_FAMILY_2"/>
    <property type="match status" value="1"/>
</dbReference>
<evidence type="ECO:0000313" key="6">
    <source>
        <dbReference type="Proteomes" id="UP000199391"/>
    </source>
</evidence>
<keyword evidence="1" id="KW-0805">Transcription regulation</keyword>
<keyword evidence="3" id="KW-0804">Transcription</keyword>
<organism evidence="5 6">
    <name type="scientific">Pseudoduganella namucuonensis</name>
    <dbReference type="NCBI Taxonomy" id="1035707"/>
    <lineage>
        <taxon>Bacteria</taxon>
        <taxon>Pseudomonadati</taxon>
        <taxon>Pseudomonadota</taxon>
        <taxon>Betaproteobacteria</taxon>
        <taxon>Burkholderiales</taxon>
        <taxon>Oxalobacteraceae</taxon>
        <taxon>Telluria group</taxon>
        <taxon>Pseudoduganella</taxon>
    </lineage>
</organism>
<dbReference type="InterPro" id="IPR018060">
    <property type="entry name" value="HTH_AraC"/>
</dbReference>
<evidence type="ECO:0000259" key="4">
    <source>
        <dbReference type="PROSITE" id="PS01124"/>
    </source>
</evidence>
<dbReference type="InterPro" id="IPR050204">
    <property type="entry name" value="AraC_XylS_family_regulators"/>
</dbReference>
<dbReference type="InterPro" id="IPR011051">
    <property type="entry name" value="RmlC_Cupin_sf"/>
</dbReference>
<dbReference type="SUPFAM" id="SSF46689">
    <property type="entry name" value="Homeodomain-like"/>
    <property type="match status" value="2"/>
</dbReference>
<proteinExistence type="predicted"/>
<reference evidence="6" key="1">
    <citation type="submission" date="2016-10" db="EMBL/GenBank/DDBJ databases">
        <authorList>
            <person name="Varghese N."/>
            <person name="Submissions S."/>
        </authorList>
    </citation>
    <scope>NUCLEOTIDE SEQUENCE [LARGE SCALE GENOMIC DNA]</scope>
    <source>
        <strain evidence="6">CGMCC 1.11014</strain>
    </source>
</reference>
<dbReference type="Proteomes" id="UP000199391">
    <property type="component" value="Unassembled WGS sequence"/>
</dbReference>
<evidence type="ECO:0000313" key="5">
    <source>
        <dbReference type="EMBL" id="SFU52379.1"/>
    </source>
</evidence>
<dbReference type="EMBL" id="FPBO01000004">
    <property type="protein sequence ID" value="SFU52379.1"/>
    <property type="molecule type" value="Genomic_DNA"/>
</dbReference>
<sequence>MKVTNEHVTHPDQAFRYIRFTCDPLPGKWHRHRQLELTWIENGSGIRYVGDDASPYADGDLALIGANLPHIWDVDQPDVYAIEVTVIQFAPELLELAALPELGALRAVIDGAQLGLRIDGRCRGEVTRLLAGMRELNPLMRLSAFIALLAALAEHAADLHPIAASPVRDAARPERDRRVERVVEWIHTHLGGPLRVEDAAALACVTPAAFSRFFRRETGKPFSRYVSDVRCSAACLRLTRGAAPVALIAEQCGYATLSNFNRQFLARMGMTPRAFRRQHKHPGL</sequence>
<dbReference type="Pfam" id="PF12833">
    <property type="entry name" value="HTH_18"/>
    <property type="match status" value="1"/>
</dbReference>
<dbReference type="Gene3D" id="1.10.10.60">
    <property type="entry name" value="Homeodomain-like"/>
    <property type="match status" value="2"/>
</dbReference>
<feature type="domain" description="HTH araC/xylS-type" evidence="4">
    <location>
        <begin position="180"/>
        <end position="278"/>
    </location>
</feature>
<dbReference type="SUPFAM" id="SSF51182">
    <property type="entry name" value="RmlC-like cupins"/>
    <property type="match status" value="1"/>
</dbReference>
<dbReference type="GO" id="GO:0043565">
    <property type="term" value="F:sequence-specific DNA binding"/>
    <property type="evidence" value="ECO:0007669"/>
    <property type="project" value="InterPro"/>
</dbReference>
<evidence type="ECO:0000256" key="1">
    <source>
        <dbReference type="ARBA" id="ARBA00023015"/>
    </source>
</evidence>